<name>A0A9N9WFI4_9NEOP</name>
<keyword evidence="2" id="KW-1185">Reference proteome</keyword>
<dbReference type="AlphaFoldDB" id="A0A9N9WFI4"/>
<evidence type="ECO:0000313" key="1">
    <source>
        <dbReference type="EMBL" id="CAG9792822.1"/>
    </source>
</evidence>
<proteinExistence type="predicted"/>
<evidence type="ECO:0000313" key="2">
    <source>
        <dbReference type="Proteomes" id="UP001153714"/>
    </source>
</evidence>
<dbReference type="OrthoDB" id="7726766at2759"/>
<dbReference type="Proteomes" id="UP001153714">
    <property type="component" value="Chromosome 5"/>
</dbReference>
<gene>
    <name evidence="1" type="ORF">DIATSA_LOCUS10311</name>
</gene>
<sequence length="91" mass="10552">MQTVLKEVTSTHFIVTGWTPYLNLNSQEKQVPISIDVIKQKRILSVSHLHPSKSEDCREELKMLDVNDTESVMCLDADLKSDPCWNRINYF</sequence>
<protein>
    <submittedName>
        <fullName evidence="1">Uncharacterized protein</fullName>
    </submittedName>
</protein>
<reference evidence="1" key="1">
    <citation type="submission" date="2021-12" db="EMBL/GenBank/DDBJ databases">
        <authorList>
            <person name="King R."/>
        </authorList>
    </citation>
    <scope>NUCLEOTIDE SEQUENCE</scope>
</reference>
<organism evidence="1 2">
    <name type="scientific">Diatraea saccharalis</name>
    <name type="common">sugarcane borer</name>
    <dbReference type="NCBI Taxonomy" id="40085"/>
    <lineage>
        <taxon>Eukaryota</taxon>
        <taxon>Metazoa</taxon>
        <taxon>Ecdysozoa</taxon>
        <taxon>Arthropoda</taxon>
        <taxon>Hexapoda</taxon>
        <taxon>Insecta</taxon>
        <taxon>Pterygota</taxon>
        <taxon>Neoptera</taxon>
        <taxon>Endopterygota</taxon>
        <taxon>Lepidoptera</taxon>
        <taxon>Glossata</taxon>
        <taxon>Ditrysia</taxon>
        <taxon>Pyraloidea</taxon>
        <taxon>Crambidae</taxon>
        <taxon>Crambinae</taxon>
        <taxon>Diatraea</taxon>
    </lineage>
</organism>
<accession>A0A9N9WFI4</accession>
<dbReference type="EMBL" id="OU893336">
    <property type="protein sequence ID" value="CAG9792822.1"/>
    <property type="molecule type" value="Genomic_DNA"/>
</dbReference>
<reference evidence="1" key="2">
    <citation type="submission" date="2022-10" db="EMBL/GenBank/DDBJ databases">
        <authorList>
            <consortium name="ENA_rothamsted_submissions"/>
            <consortium name="culmorum"/>
            <person name="King R."/>
        </authorList>
    </citation>
    <scope>NUCLEOTIDE SEQUENCE</scope>
</reference>